<evidence type="ECO:0000256" key="2">
    <source>
        <dbReference type="ARBA" id="ARBA00022763"/>
    </source>
</evidence>
<evidence type="ECO:0000313" key="8">
    <source>
        <dbReference type="EMBL" id="AWI79945.1"/>
    </source>
</evidence>
<dbReference type="GO" id="GO:0006281">
    <property type="term" value="P:DNA repair"/>
    <property type="evidence" value="ECO:0007669"/>
    <property type="project" value="UniProtKB-UniRule"/>
</dbReference>
<feature type="domain" description="Helix-hairpin-helix DNA-binding motif class 1" evidence="7">
    <location>
        <begin position="73"/>
        <end position="92"/>
    </location>
</feature>
<keyword evidence="5 6" id="KW-0234">DNA repair</keyword>
<dbReference type="GO" id="GO:0005737">
    <property type="term" value="C:cytoplasm"/>
    <property type="evidence" value="ECO:0007669"/>
    <property type="project" value="UniProtKB-SubCell"/>
</dbReference>
<name>A0A2U8H556_9RHOO</name>
<evidence type="ECO:0000256" key="4">
    <source>
        <dbReference type="ARBA" id="ARBA00023172"/>
    </source>
</evidence>
<dbReference type="OrthoDB" id="5293449at2"/>
<dbReference type="Gene3D" id="2.40.50.140">
    <property type="entry name" value="Nucleic acid-binding proteins"/>
    <property type="match status" value="1"/>
</dbReference>
<comment type="subcellular location">
    <subcellularLocation>
        <location evidence="6">Cytoplasm</location>
    </subcellularLocation>
</comment>
<comment type="function">
    <text evidence="6">The RuvA-RuvB-RuvC complex processes Holliday junction (HJ) DNA during genetic recombination and DNA repair, while the RuvA-RuvB complex plays an important role in the rescue of blocked DNA replication forks via replication fork reversal (RFR). RuvA specifically binds to HJ cruciform DNA, conferring on it an open structure. The RuvB hexamer acts as an ATP-dependent pump, pulling dsDNA into and through the RuvAB complex. HJ branch migration allows RuvC to scan DNA until it finds its consensus sequence, where it cleaves and resolves the cruciform DNA.</text>
</comment>
<dbReference type="SUPFAM" id="SSF46929">
    <property type="entry name" value="DNA helicase RuvA subunit, C-terminal domain"/>
    <property type="match status" value="1"/>
</dbReference>
<keyword evidence="2 6" id="KW-0227">DNA damage</keyword>
<feature type="region of interest" description="Domain III" evidence="6">
    <location>
        <begin position="152"/>
        <end position="199"/>
    </location>
</feature>
<protein>
    <recommendedName>
        <fullName evidence="6">Holliday junction branch migration complex subunit RuvA</fullName>
    </recommendedName>
</protein>
<dbReference type="GO" id="GO:0005524">
    <property type="term" value="F:ATP binding"/>
    <property type="evidence" value="ECO:0007669"/>
    <property type="project" value="InterPro"/>
</dbReference>
<sequence>MIGRITGTLLEKNPPQILVDANGVGYEVDVPMSTFYNLPATGERVSLHTHLAVREDGHFLYGFATDEERTAFRQLLKISGIGARMALAVLSGLSVSDLAQAIALQEAGRLVKIPGIGKKTAERLLLELRDKLGKALPNAGGIRLAAGVDAAPDAKSDILNALLALGYNEREALGAMKGLGEDIGVSDGIRAALKLLSKA</sequence>
<dbReference type="Proteomes" id="UP000244902">
    <property type="component" value="Chromosome"/>
</dbReference>
<dbReference type="Gene3D" id="1.10.8.10">
    <property type="entry name" value="DNA helicase RuvA subunit, C-terminal domain"/>
    <property type="match status" value="1"/>
</dbReference>
<dbReference type="InterPro" id="IPR003583">
    <property type="entry name" value="Hlx-hairpin-Hlx_DNA-bd_motif"/>
</dbReference>
<dbReference type="InterPro" id="IPR000085">
    <property type="entry name" value="RuvA"/>
</dbReference>
<dbReference type="EMBL" id="CP022188">
    <property type="protein sequence ID" value="AWI79945.1"/>
    <property type="molecule type" value="Genomic_DNA"/>
</dbReference>
<dbReference type="SMART" id="SM00278">
    <property type="entry name" value="HhH1"/>
    <property type="match status" value="2"/>
</dbReference>
<evidence type="ECO:0000256" key="3">
    <source>
        <dbReference type="ARBA" id="ARBA00023125"/>
    </source>
</evidence>
<comment type="caution">
    <text evidence="6">Lacks conserved residue(s) required for the propagation of feature annotation.</text>
</comment>
<dbReference type="CDD" id="cd14332">
    <property type="entry name" value="UBA_RuvA_C"/>
    <property type="match status" value="1"/>
</dbReference>
<dbReference type="GO" id="GO:0009379">
    <property type="term" value="C:Holliday junction helicase complex"/>
    <property type="evidence" value="ECO:0007669"/>
    <property type="project" value="InterPro"/>
</dbReference>
<evidence type="ECO:0000256" key="6">
    <source>
        <dbReference type="HAMAP-Rule" id="MF_00031"/>
    </source>
</evidence>
<dbReference type="Pfam" id="PF14520">
    <property type="entry name" value="HHH_5"/>
    <property type="match status" value="1"/>
</dbReference>
<comment type="subunit">
    <text evidence="6">Homotetramer. Forms an RuvA(8)-RuvB(12)-Holliday junction (HJ) complex. HJ DNA is sandwiched between 2 RuvA tetramers; dsDNA enters through RuvA and exits via RuvB. An RuvB hexamer assembles on each DNA strand where it exits the tetramer. Each RuvB hexamer is contacted by two RuvA subunits (via domain III) on 2 adjacent RuvB subunits; this complex drives branch migration. In the full resolvosome a probable DNA-RuvA(4)-RuvB(12)-RuvC(2) complex forms which resolves the HJ.</text>
</comment>
<dbReference type="RefSeq" id="WP_108973155.1">
    <property type="nucleotide sequence ID" value="NZ_CP022188.1"/>
</dbReference>
<dbReference type="InterPro" id="IPR011114">
    <property type="entry name" value="RuvA_C"/>
</dbReference>
<dbReference type="GO" id="GO:0000400">
    <property type="term" value="F:four-way junction DNA binding"/>
    <property type="evidence" value="ECO:0007669"/>
    <property type="project" value="UniProtKB-UniRule"/>
</dbReference>
<evidence type="ECO:0000256" key="1">
    <source>
        <dbReference type="ARBA" id="ARBA00022490"/>
    </source>
</evidence>
<keyword evidence="1 6" id="KW-0963">Cytoplasm</keyword>
<comment type="domain">
    <text evidence="6">Has three domains with a flexible linker between the domains II and III and assumes an 'L' shape. Domain III is highly mobile and contacts RuvB.</text>
</comment>
<feature type="domain" description="Helix-hairpin-helix DNA-binding motif class 1" evidence="7">
    <location>
        <begin position="108"/>
        <end position="127"/>
    </location>
</feature>
<dbReference type="InterPro" id="IPR013849">
    <property type="entry name" value="DNA_helicase_Holl-junc_RuvA_I"/>
</dbReference>
<dbReference type="Pfam" id="PF01330">
    <property type="entry name" value="RuvA_N"/>
    <property type="match status" value="1"/>
</dbReference>
<dbReference type="InterPro" id="IPR036267">
    <property type="entry name" value="RuvA_C_sf"/>
</dbReference>
<dbReference type="Pfam" id="PF07499">
    <property type="entry name" value="RuvA_C"/>
    <property type="match status" value="1"/>
</dbReference>
<dbReference type="NCBIfam" id="TIGR00084">
    <property type="entry name" value="ruvA"/>
    <property type="match status" value="1"/>
</dbReference>
<feature type="region of interest" description="Domain I" evidence="6">
    <location>
        <begin position="1"/>
        <end position="64"/>
    </location>
</feature>
<keyword evidence="4 6" id="KW-0233">DNA recombination</keyword>
<keyword evidence="3 6" id="KW-0238">DNA-binding</keyword>
<evidence type="ECO:0000259" key="7">
    <source>
        <dbReference type="SMART" id="SM00278"/>
    </source>
</evidence>
<dbReference type="InterPro" id="IPR010994">
    <property type="entry name" value="RuvA_2-like"/>
</dbReference>
<accession>A0A2U8H556</accession>
<dbReference type="Gene3D" id="1.10.150.20">
    <property type="entry name" value="5' to 3' exonuclease, C-terminal subdomain"/>
    <property type="match status" value="1"/>
</dbReference>
<evidence type="ECO:0000256" key="5">
    <source>
        <dbReference type="ARBA" id="ARBA00023204"/>
    </source>
</evidence>
<proteinExistence type="inferred from homology"/>
<organism evidence="8 9">
    <name type="scientific">Parazoarcus communis</name>
    <dbReference type="NCBI Taxonomy" id="41977"/>
    <lineage>
        <taxon>Bacteria</taxon>
        <taxon>Pseudomonadati</taxon>
        <taxon>Pseudomonadota</taxon>
        <taxon>Betaproteobacteria</taxon>
        <taxon>Rhodocyclales</taxon>
        <taxon>Zoogloeaceae</taxon>
        <taxon>Parazoarcus</taxon>
    </lineage>
</organism>
<evidence type="ECO:0000313" key="9">
    <source>
        <dbReference type="Proteomes" id="UP000244902"/>
    </source>
</evidence>
<dbReference type="AlphaFoldDB" id="A0A2U8H556"/>
<comment type="similarity">
    <text evidence="6">Belongs to the RuvA family.</text>
</comment>
<dbReference type="GO" id="GO:0009378">
    <property type="term" value="F:four-way junction helicase activity"/>
    <property type="evidence" value="ECO:0007669"/>
    <property type="project" value="InterPro"/>
</dbReference>
<dbReference type="InterPro" id="IPR012340">
    <property type="entry name" value="NA-bd_OB-fold"/>
</dbReference>
<dbReference type="GO" id="GO:0048476">
    <property type="term" value="C:Holliday junction resolvase complex"/>
    <property type="evidence" value="ECO:0007669"/>
    <property type="project" value="UniProtKB-UniRule"/>
</dbReference>
<reference evidence="8 9" key="1">
    <citation type="submission" date="2017-06" db="EMBL/GenBank/DDBJ databases">
        <title>Azoarcus sp. TSNA42 complete genome sequence.</title>
        <authorList>
            <person name="Woo J.-H."/>
            <person name="Kim H.-S."/>
        </authorList>
    </citation>
    <scope>NUCLEOTIDE SEQUENCE [LARGE SCALE GENOMIC DNA]</scope>
    <source>
        <strain evidence="8 9">TSNA42</strain>
    </source>
</reference>
<dbReference type="GO" id="GO:0006310">
    <property type="term" value="P:DNA recombination"/>
    <property type="evidence" value="ECO:0007669"/>
    <property type="project" value="UniProtKB-UniRule"/>
</dbReference>
<gene>
    <name evidence="6" type="primary">ruvA</name>
    <name evidence="8" type="ORF">CEW87_11565</name>
</gene>
<dbReference type="SUPFAM" id="SSF50249">
    <property type="entry name" value="Nucleic acid-binding proteins"/>
    <property type="match status" value="1"/>
</dbReference>
<dbReference type="SUPFAM" id="SSF47781">
    <property type="entry name" value="RuvA domain 2-like"/>
    <property type="match status" value="1"/>
</dbReference>
<dbReference type="HAMAP" id="MF_00031">
    <property type="entry name" value="DNA_HJ_migration_RuvA"/>
    <property type="match status" value="1"/>
</dbReference>